<dbReference type="SMART" id="SM00875">
    <property type="entry name" value="BACK"/>
    <property type="match status" value="1"/>
</dbReference>
<dbReference type="InterPro" id="IPR000210">
    <property type="entry name" value="BTB/POZ_dom"/>
</dbReference>
<dbReference type="PIRSF" id="PIRSF037037">
    <property type="entry name" value="Kelch-like_protein_gigaxonin"/>
    <property type="match status" value="1"/>
</dbReference>
<evidence type="ECO:0000259" key="3">
    <source>
        <dbReference type="PROSITE" id="PS50097"/>
    </source>
</evidence>
<dbReference type="Pfam" id="PF01344">
    <property type="entry name" value="Kelch_1"/>
    <property type="match status" value="1"/>
</dbReference>
<dbReference type="SUPFAM" id="SSF54695">
    <property type="entry name" value="POZ domain"/>
    <property type="match status" value="1"/>
</dbReference>
<dbReference type="Pfam" id="PF00651">
    <property type="entry name" value="BTB"/>
    <property type="match status" value="1"/>
</dbReference>
<dbReference type="Gene3D" id="2.120.10.80">
    <property type="entry name" value="Kelch-type beta propeller"/>
    <property type="match status" value="1"/>
</dbReference>
<dbReference type="InterPro" id="IPR017096">
    <property type="entry name" value="BTB-kelch_protein"/>
</dbReference>
<gene>
    <name evidence="4" type="ORF">PEVE_00026787</name>
</gene>
<dbReference type="PROSITE" id="PS50097">
    <property type="entry name" value="BTB"/>
    <property type="match status" value="1"/>
</dbReference>
<keyword evidence="5" id="KW-1185">Reference proteome</keyword>
<dbReference type="SMART" id="SM00225">
    <property type="entry name" value="BTB"/>
    <property type="match status" value="1"/>
</dbReference>
<dbReference type="InterPro" id="IPR011705">
    <property type="entry name" value="BACK"/>
</dbReference>
<dbReference type="EMBL" id="CALNXI010003642">
    <property type="protein sequence ID" value="CAH3193917.1"/>
    <property type="molecule type" value="Genomic_DNA"/>
</dbReference>
<proteinExistence type="predicted"/>
<dbReference type="Proteomes" id="UP001159427">
    <property type="component" value="Unassembled WGS sequence"/>
</dbReference>
<protein>
    <recommendedName>
        <fullName evidence="3">BTB domain-containing protein</fullName>
    </recommendedName>
</protein>
<feature type="non-terminal residue" evidence="4">
    <location>
        <position position="1"/>
    </location>
</feature>
<dbReference type="Pfam" id="PF07707">
    <property type="entry name" value="BACK"/>
    <property type="match status" value="1"/>
</dbReference>
<sequence length="657" mass="75441">DVCCQFEIRKVMASIPPLARTSQQVIPNQQIPSKVFLSEDGLDQPCDIITLVVNDCALKAHRKVLAEASPFFEKLLDSDMKESNEGVVRLEMFTESVMRKTLGFIYTGNVQILNEDDARDMVVIADYLFLLNLKTLAAQALQQKLNASNCISIFRFAYEYRCEELVSKAKNFLLANFTELFAANREDVLEMSSEELIMLISSDELPVKMEKDVFDIILAWINHDRNMRKNCFTELFRHVRLVCISRDSLCSDIVTNDLVTDNECCLELVKEAIELIDSTKVLKSVLCKPRKSLEASAIVADIGYELMIYFPREDRWYKKRPLLGGDGVLFCHDKIYYTRRKKVGEMYSRGSCERIPLSFRESCSLHINCYIPHAETWKSLPSLNDGLLKEIFVYNDETYAVRAPCLSPCARACRYNFRMRSGIIVTKFNTESNSWEDISSPEFLVNREHYCIVTHDNFIYFIGGTEWSRNTPGGERLLRDVDRYDLRRNQWDKLADIQVAREGSGHGAAANGKIFIAGMVHYRMQPDDHLCEMYSETINEWQFIKSFNIEPEKFGGLVVVDEKLYALGEIRSWFCDRRGERSGRLKVECYNAESDEWKLKTEVAVGLHRFQFVGYGTMKLFQGFLSPYSFDCSSCSVGPASQDTLHQGRDEGKCSVM</sequence>
<dbReference type="CDD" id="cd18186">
    <property type="entry name" value="BTB_POZ_ZBTB_KLHL-like"/>
    <property type="match status" value="1"/>
</dbReference>
<dbReference type="PANTHER" id="PTHR45632:SF30">
    <property type="entry name" value="BTB DOMAIN-CONTAINING PROTEIN"/>
    <property type="match status" value="1"/>
</dbReference>
<dbReference type="InterPro" id="IPR011333">
    <property type="entry name" value="SKP1/BTB/POZ_sf"/>
</dbReference>
<organism evidence="4 5">
    <name type="scientific">Porites evermanni</name>
    <dbReference type="NCBI Taxonomy" id="104178"/>
    <lineage>
        <taxon>Eukaryota</taxon>
        <taxon>Metazoa</taxon>
        <taxon>Cnidaria</taxon>
        <taxon>Anthozoa</taxon>
        <taxon>Hexacorallia</taxon>
        <taxon>Scleractinia</taxon>
        <taxon>Fungiina</taxon>
        <taxon>Poritidae</taxon>
        <taxon>Porites</taxon>
    </lineage>
</organism>
<dbReference type="Gene3D" id="1.25.40.420">
    <property type="match status" value="1"/>
</dbReference>
<feature type="domain" description="BTB" evidence="3">
    <location>
        <begin position="46"/>
        <end position="114"/>
    </location>
</feature>
<accession>A0ABN8SQQ8</accession>
<dbReference type="Gene3D" id="3.30.710.10">
    <property type="entry name" value="Potassium Channel Kv1.1, Chain A"/>
    <property type="match status" value="1"/>
</dbReference>
<dbReference type="SUPFAM" id="SSF117281">
    <property type="entry name" value="Kelch motif"/>
    <property type="match status" value="1"/>
</dbReference>
<keyword evidence="2" id="KW-0677">Repeat</keyword>
<dbReference type="InterPro" id="IPR006652">
    <property type="entry name" value="Kelch_1"/>
</dbReference>
<keyword evidence="1" id="KW-0880">Kelch repeat</keyword>
<dbReference type="InterPro" id="IPR015915">
    <property type="entry name" value="Kelch-typ_b-propeller"/>
</dbReference>
<name>A0ABN8SQQ8_9CNID</name>
<dbReference type="PANTHER" id="PTHR45632">
    <property type="entry name" value="LD33804P"/>
    <property type="match status" value="1"/>
</dbReference>
<evidence type="ECO:0000256" key="2">
    <source>
        <dbReference type="ARBA" id="ARBA00022737"/>
    </source>
</evidence>
<evidence type="ECO:0000313" key="5">
    <source>
        <dbReference type="Proteomes" id="UP001159427"/>
    </source>
</evidence>
<evidence type="ECO:0000256" key="1">
    <source>
        <dbReference type="ARBA" id="ARBA00022441"/>
    </source>
</evidence>
<comment type="caution">
    <text evidence="4">The sequence shown here is derived from an EMBL/GenBank/DDBJ whole genome shotgun (WGS) entry which is preliminary data.</text>
</comment>
<reference evidence="4 5" key="1">
    <citation type="submission" date="2022-05" db="EMBL/GenBank/DDBJ databases">
        <authorList>
            <consortium name="Genoscope - CEA"/>
            <person name="William W."/>
        </authorList>
    </citation>
    <scope>NUCLEOTIDE SEQUENCE [LARGE SCALE GENOMIC DNA]</scope>
</reference>
<evidence type="ECO:0000313" key="4">
    <source>
        <dbReference type="EMBL" id="CAH3193917.1"/>
    </source>
</evidence>